<keyword evidence="3" id="KW-0255">Endonuclease</keyword>
<dbReference type="SUPFAM" id="SSF56219">
    <property type="entry name" value="DNase I-like"/>
    <property type="match status" value="1"/>
</dbReference>
<protein>
    <submittedName>
        <fullName evidence="3">Endonuclease/exonuclease/phosphatase family metal-dependent hydrolase</fullName>
    </submittedName>
</protein>
<gene>
    <name evidence="3" type="ORF">IW256_006253</name>
</gene>
<keyword evidence="3" id="KW-0540">Nuclease</keyword>
<reference evidence="3" key="1">
    <citation type="submission" date="2020-11" db="EMBL/GenBank/DDBJ databases">
        <title>Sequencing the genomes of 1000 actinobacteria strains.</title>
        <authorList>
            <person name="Klenk H.-P."/>
        </authorList>
    </citation>
    <scope>NUCLEOTIDE SEQUENCE</scope>
    <source>
        <strain evidence="3">DSM 43175</strain>
    </source>
</reference>
<keyword evidence="4" id="KW-1185">Reference proteome</keyword>
<dbReference type="EMBL" id="JADOUA010000001">
    <property type="protein sequence ID" value="MBG6092140.1"/>
    <property type="molecule type" value="Genomic_DNA"/>
</dbReference>
<feature type="domain" description="Endonuclease/exonuclease/phosphatase" evidence="2">
    <location>
        <begin position="55"/>
        <end position="293"/>
    </location>
</feature>
<dbReference type="InterPro" id="IPR036691">
    <property type="entry name" value="Endo/exonu/phosph_ase_sf"/>
</dbReference>
<dbReference type="InterPro" id="IPR005135">
    <property type="entry name" value="Endo/exonuclease/phosphatase"/>
</dbReference>
<evidence type="ECO:0000313" key="3">
    <source>
        <dbReference type="EMBL" id="MBG6092140.1"/>
    </source>
</evidence>
<dbReference type="AlphaFoldDB" id="A0A931DLE3"/>
<evidence type="ECO:0000256" key="1">
    <source>
        <dbReference type="SAM" id="SignalP"/>
    </source>
</evidence>
<dbReference type="Pfam" id="PF03372">
    <property type="entry name" value="Exo_endo_phos"/>
    <property type="match status" value="1"/>
</dbReference>
<proteinExistence type="predicted"/>
<sequence length="303" mass="31822">MRAPRALIPLLAVCGAAAVVVTAGAGAAIEHGPAARGPALADAAEALPPATVNAMTWNVCGDTGCPMGERPAELAEEIVAETARNEVGGRRVTMNAVFLQEVCSGHVDKLRATAGLRSWNWAFAPSRTTGGAERTCANGQGRMGVAVGAASALSDVEEVRLPSPENHGRSAVCGTATTWQARLCSVQLSSTRWDDDPRGEWRGKQIGRLAELAAENRVIVGGDLTERPESPALDPLYREFAECDQGPGEARSGAMTQQDWRGATVAKTDYLFISKTAGTSCGVPHAPVRSSDHRPLAATVRFR</sequence>
<dbReference type="Gene3D" id="3.60.10.10">
    <property type="entry name" value="Endonuclease/exonuclease/phosphatase"/>
    <property type="match status" value="1"/>
</dbReference>
<dbReference type="GO" id="GO:0016787">
    <property type="term" value="F:hydrolase activity"/>
    <property type="evidence" value="ECO:0007669"/>
    <property type="project" value="UniProtKB-KW"/>
</dbReference>
<dbReference type="GO" id="GO:0004519">
    <property type="term" value="F:endonuclease activity"/>
    <property type="evidence" value="ECO:0007669"/>
    <property type="project" value="UniProtKB-KW"/>
</dbReference>
<accession>A0A931DLE3</accession>
<dbReference type="Proteomes" id="UP000614047">
    <property type="component" value="Unassembled WGS sequence"/>
</dbReference>
<comment type="caution">
    <text evidence="3">The sequence shown here is derived from an EMBL/GenBank/DDBJ whole genome shotgun (WGS) entry which is preliminary data.</text>
</comment>
<keyword evidence="3" id="KW-0378">Hydrolase</keyword>
<organism evidence="3 4">
    <name type="scientific">Actinomadura viridis</name>
    <dbReference type="NCBI Taxonomy" id="58110"/>
    <lineage>
        <taxon>Bacteria</taxon>
        <taxon>Bacillati</taxon>
        <taxon>Actinomycetota</taxon>
        <taxon>Actinomycetes</taxon>
        <taxon>Streptosporangiales</taxon>
        <taxon>Thermomonosporaceae</taxon>
        <taxon>Actinomadura</taxon>
    </lineage>
</organism>
<feature type="signal peptide" evidence="1">
    <location>
        <begin position="1"/>
        <end position="27"/>
    </location>
</feature>
<dbReference type="RefSeq" id="WP_307829240.1">
    <property type="nucleotide sequence ID" value="NZ_BAABES010000033.1"/>
</dbReference>
<name>A0A931DLE3_9ACTN</name>
<evidence type="ECO:0000313" key="4">
    <source>
        <dbReference type="Proteomes" id="UP000614047"/>
    </source>
</evidence>
<feature type="chain" id="PRO_5037726651" evidence="1">
    <location>
        <begin position="28"/>
        <end position="303"/>
    </location>
</feature>
<evidence type="ECO:0000259" key="2">
    <source>
        <dbReference type="Pfam" id="PF03372"/>
    </source>
</evidence>
<keyword evidence="1" id="KW-0732">Signal</keyword>